<feature type="compositionally biased region" description="Pro residues" evidence="1">
    <location>
        <begin position="71"/>
        <end position="86"/>
    </location>
</feature>
<dbReference type="InterPro" id="IPR036388">
    <property type="entry name" value="WH-like_DNA-bd_sf"/>
</dbReference>
<dbReference type="EMBL" id="LAZR01015128">
    <property type="protein sequence ID" value="KKM14515.1"/>
    <property type="molecule type" value="Genomic_DNA"/>
</dbReference>
<accession>A0A0F9KGW9</accession>
<reference evidence="2" key="1">
    <citation type="journal article" date="2015" name="Nature">
        <title>Complex archaea that bridge the gap between prokaryotes and eukaryotes.</title>
        <authorList>
            <person name="Spang A."/>
            <person name="Saw J.H."/>
            <person name="Jorgensen S.L."/>
            <person name="Zaremba-Niedzwiedzka K."/>
            <person name="Martijn J."/>
            <person name="Lind A.E."/>
            <person name="van Eijk R."/>
            <person name="Schleper C."/>
            <person name="Guy L."/>
            <person name="Ettema T.J."/>
        </authorList>
    </citation>
    <scope>NUCLEOTIDE SEQUENCE</scope>
</reference>
<protein>
    <submittedName>
        <fullName evidence="2">Uncharacterized protein</fullName>
    </submittedName>
</protein>
<feature type="compositionally biased region" description="Basic and acidic residues" evidence="1">
    <location>
        <begin position="171"/>
        <end position="189"/>
    </location>
</feature>
<proteinExistence type="predicted"/>
<gene>
    <name evidence="2" type="ORF">LCGC14_1705330</name>
</gene>
<feature type="non-terminal residue" evidence="2">
    <location>
        <position position="228"/>
    </location>
</feature>
<feature type="region of interest" description="Disordered" evidence="1">
    <location>
        <begin position="171"/>
        <end position="228"/>
    </location>
</feature>
<organism evidence="2">
    <name type="scientific">marine sediment metagenome</name>
    <dbReference type="NCBI Taxonomy" id="412755"/>
    <lineage>
        <taxon>unclassified sequences</taxon>
        <taxon>metagenomes</taxon>
        <taxon>ecological metagenomes</taxon>
    </lineage>
</organism>
<dbReference type="AlphaFoldDB" id="A0A0F9KGW9"/>
<evidence type="ECO:0000256" key="1">
    <source>
        <dbReference type="SAM" id="MobiDB-lite"/>
    </source>
</evidence>
<name>A0A0F9KGW9_9ZZZZ</name>
<evidence type="ECO:0000313" key="2">
    <source>
        <dbReference type="EMBL" id="KKM14515.1"/>
    </source>
</evidence>
<comment type="caution">
    <text evidence="2">The sequence shown here is derived from an EMBL/GenBank/DDBJ whole genome shotgun (WGS) entry which is preliminary data.</text>
</comment>
<sequence length="228" mass="25071">MKQGEVEIINLLSQQGRPMELKEISAALPHQSATIKARAKDLTDQGLLTGDGRGPYSLAPNVTPESLGKEQPPPTPPTPPPPPPAGGDPQSTGIPLDPRGSFTQRLISIGVKPQEIIPTITDIFFSGDIDDLKWLNRVLIREAPHYLHHQQRRTMLSWWAHTRQLPYHEEELLTEEDPSRGREGVKPEAQRPGAPAAPLDPGIGWKVDKDRNGDWMPLPGGPLNYADA</sequence>
<feature type="region of interest" description="Disordered" evidence="1">
    <location>
        <begin position="37"/>
        <end position="100"/>
    </location>
</feature>
<dbReference type="Gene3D" id="1.10.10.10">
    <property type="entry name" value="Winged helix-like DNA-binding domain superfamily/Winged helix DNA-binding domain"/>
    <property type="match status" value="1"/>
</dbReference>